<evidence type="ECO:0000313" key="2">
    <source>
        <dbReference type="Proteomes" id="UP000001514"/>
    </source>
</evidence>
<keyword evidence="2" id="KW-1185">Reference proteome</keyword>
<proteinExistence type="predicted"/>
<name>D8RHV2_SELML</name>
<dbReference type="GO" id="GO:0016491">
    <property type="term" value="F:oxidoreductase activity"/>
    <property type="evidence" value="ECO:0000318"/>
    <property type="project" value="GO_Central"/>
</dbReference>
<evidence type="ECO:0000313" key="1">
    <source>
        <dbReference type="EMBL" id="EFJ27984.1"/>
    </source>
</evidence>
<gene>
    <name evidence="1" type="ORF">SELMODRAFT_411417</name>
</gene>
<dbReference type="HOGENOM" id="CLU_1067124_0_0_1"/>
<dbReference type="AlphaFoldDB" id="D8RHV2"/>
<dbReference type="Proteomes" id="UP000001514">
    <property type="component" value="Unassembled WGS sequence"/>
</dbReference>
<dbReference type="InParanoid" id="D8RHV2"/>
<organism evidence="2">
    <name type="scientific">Selaginella moellendorffii</name>
    <name type="common">Spikemoss</name>
    <dbReference type="NCBI Taxonomy" id="88036"/>
    <lineage>
        <taxon>Eukaryota</taxon>
        <taxon>Viridiplantae</taxon>
        <taxon>Streptophyta</taxon>
        <taxon>Embryophyta</taxon>
        <taxon>Tracheophyta</taxon>
        <taxon>Lycopodiopsida</taxon>
        <taxon>Selaginellales</taxon>
        <taxon>Selaginellaceae</taxon>
        <taxon>Selaginella</taxon>
    </lineage>
</organism>
<dbReference type="KEGG" id="smo:SELMODRAFT_411417"/>
<dbReference type="Gramene" id="EFJ27984">
    <property type="protein sequence ID" value="EFJ27984"/>
    <property type="gene ID" value="SELMODRAFT_411417"/>
</dbReference>
<dbReference type="EMBL" id="GL377580">
    <property type="protein sequence ID" value="EFJ27984.1"/>
    <property type="molecule type" value="Genomic_DNA"/>
</dbReference>
<sequence>MKHSFFKQVLYPSKNDCDPPKQQLFEELIKFARDYKRLAEFLLILLTPEQTTTIVITTDQPTSCPRCHTCPCIPYITTTTVAVLEYITCNMKSSAFATPDTLIKPFFNDTNTTRFSGSLWSLASLQTRSTSRKAWTRSDMRDLECLPRSCGPLWSYDLVAAQNETTKVYDFQLLSMETLTAQHECNEGCCGSQGPLQLQGDPWRKLYQVVQQNWSAILSYMPGVYRCIAKSDMEWHEGVSCGVGYIDVASINLQNPQWQKT</sequence>
<accession>D8RHV2</accession>
<protein>
    <submittedName>
        <fullName evidence="1">Uncharacterized protein</fullName>
    </submittedName>
</protein>
<reference evidence="1 2" key="1">
    <citation type="journal article" date="2011" name="Science">
        <title>The Selaginella genome identifies genetic changes associated with the evolution of vascular plants.</title>
        <authorList>
            <person name="Banks J.A."/>
            <person name="Nishiyama T."/>
            <person name="Hasebe M."/>
            <person name="Bowman J.L."/>
            <person name="Gribskov M."/>
            <person name="dePamphilis C."/>
            <person name="Albert V.A."/>
            <person name="Aono N."/>
            <person name="Aoyama T."/>
            <person name="Ambrose B.A."/>
            <person name="Ashton N.W."/>
            <person name="Axtell M.J."/>
            <person name="Barker E."/>
            <person name="Barker M.S."/>
            <person name="Bennetzen J.L."/>
            <person name="Bonawitz N.D."/>
            <person name="Chapple C."/>
            <person name="Cheng C."/>
            <person name="Correa L.G."/>
            <person name="Dacre M."/>
            <person name="DeBarry J."/>
            <person name="Dreyer I."/>
            <person name="Elias M."/>
            <person name="Engstrom E.M."/>
            <person name="Estelle M."/>
            <person name="Feng L."/>
            <person name="Finet C."/>
            <person name="Floyd S.K."/>
            <person name="Frommer W.B."/>
            <person name="Fujita T."/>
            <person name="Gramzow L."/>
            <person name="Gutensohn M."/>
            <person name="Harholt J."/>
            <person name="Hattori M."/>
            <person name="Heyl A."/>
            <person name="Hirai T."/>
            <person name="Hiwatashi Y."/>
            <person name="Ishikawa M."/>
            <person name="Iwata M."/>
            <person name="Karol K.G."/>
            <person name="Koehler B."/>
            <person name="Kolukisaoglu U."/>
            <person name="Kubo M."/>
            <person name="Kurata T."/>
            <person name="Lalonde S."/>
            <person name="Li K."/>
            <person name="Li Y."/>
            <person name="Litt A."/>
            <person name="Lyons E."/>
            <person name="Manning G."/>
            <person name="Maruyama T."/>
            <person name="Michael T.P."/>
            <person name="Mikami K."/>
            <person name="Miyazaki S."/>
            <person name="Morinaga S."/>
            <person name="Murata T."/>
            <person name="Mueller-Roeber B."/>
            <person name="Nelson D.R."/>
            <person name="Obara M."/>
            <person name="Oguri Y."/>
            <person name="Olmstead R.G."/>
            <person name="Onodera N."/>
            <person name="Petersen B.L."/>
            <person name="Pils B."/>
            <person name="Prigge M."/>
            <person name="Rensing S.A."/>
            <person name="Riano-Pachon D.M."/>
            <person name="Roberts A.W."/>
            <person name="Sato Y."/>
            <person name="Scheller H.V."/>
            <person name="Schulz B."/>
            <person name="Schulz C."/>
            <person name="Shakirov E.V."/>
            <person name="Shibagaki N."/>
            <person name="Shinohara N."/>
            <person name="Shippen D.E."/>
            <person name="Soerensen I."/>
            <person name="Sotooka R."/>
            <person name="Sugimoto N."/>
            <person name="Sugita M."/>
            <person name="Sumikawa N."/>
            <person name="Tanurdzic M."/>
            <person name="Theissen G."/>
            <person name="Ulvskov P."/>
            <person name="Wakazuki S."/>
            <person name="Weng J.K."/>
            <person name="Willats W.W."/>
            <person name="Wipf D."/>
            <person name="Wolf P.G."/>
            <person name="Yang L."/>
            <person name="Zimmer A.D."/>
            <person name="Zhu Q."/>
            <person name="Mitros T."/>
            <person name="Hellsten U."/>
            <person name="Loque D."/>
            <person name="Otillar R."/>
            <person name="Salamov A."/>
            <person name="Schmutz J."/>
            <person name="Shapiro H."/>
            <person name="Lindquist E."/>
            <person name="Lucas S."/>
            <person name="Rokhsar D."/>
            <person name="Grigoriev I.V."/>
        </authorList>
    </citation>
    <scope>NUCLEOTIDE SEQUENCE [LARGE SCALE GENOMIC DNA]</scope>
</reference>